<evidence type="ECO:0000313" key="9">
    <source>
        <dbReference type="EMBL" id="WPC76828.1"/>
    </source>
</evidence>
<accession>A0ABZ0QJZ7</accession>
<dbReference type="InterPro" id="IPR051313">
    <property type="entry name" value="Bact_iron-sidero_bind"/>
</dbReference>
<protein>
    <submittedName>
        <fullName evidence="9">Fe(3+) dicitrate ABC transporter substrate-binding protein</fullName>
    </submittedName>
</protein>
<dbReference type="NCBIfam" id="NF008501">
    <property type="entry name" value="PRK11411.1"/>
    <property type="match status" value="1"/>
</dbReference>
<organism evidence="9 10">
    <name type="scientific">Vibrio porteresiae DSM 19223</name>
    <dbReference type="NCBI Taxonomy" id="1123496"/>
    <lineage>
        <taxon>Bacteria</taxon>
        <taxon>Pseudomonadati</taxon>
        <taxon>Pseudomonadota</taxon>
        <taxon>Gammaproteobacteria</taxon>
        <taxon>Vibrionales</taxon>
        <taxon>Vibrionaceae</taxon>
        <taxon>Vibrio</taxon>
    </lineage>
</organism>
<evidence type="ECO:0000313" key="10">
    <source>
        <dbReference type="Proteomes" id="UP001304071"/>
    </source>
</evidence>
<dbReference type="CDD" id="cd01146">
    <property type="entry name" value="FhuD"/>
    <property type="match status" value="1"/>
</dbReference>
<dbReference type="PANTHER" id="PTHR30532">
    <property type="entry name" value="IRON III DICITRATE-BINDING PERIPLASMIC PROTEIN"/>
    <property type="match status" value="1"/>
</dbReference>
<evidence type="ECO:0000256" key="1">
    <source>
        <dbReference type="ARBA" id="ARBA00004196"/>
    </source>
</evidence>
<evidence type="ECO:0000256" key="4">
    <source>
        <dbReference type="ARBA" id="ARBA00022496"/>
    </source>
</evidence>
<keyword evidence="3" id="KW-0813">Transport</keyword>
<evidence type="ECO:0000256" key="3">
    <source>
        <dbReference type="ARBA" id="ARBA00022448"/>
    </source>
</evidence>
<keyword evidence="5 7" id="KW-0732">Signal</keyword>
<dbReference type="RefSeq" id="WP_261897223.1">
    <property type="nucleotide sequence ID" value="NZ_AP024896.1"/>
</dbReference>
<gene>
    <name evidence="9" type="ORF">R8Z52_20080</name>
</gene>
<feature type="chain" id="PRO_5046252206" evidence="7">
    <location>
        <begin position="28"/>
        <end position="302"/>
    </location>
</feature>
<evidence type="ECO:0000256" key="6">
    <source>
        <dbReference type="SAM" id="Coils"/>
    </source>
</evidence>
<comment type="subcellular location">
    <subcellularLocation>
        <location evidence="1">Cell envelope</location>
    </subcellularLocation>
</comment>
<dbReference type="Proteomes" id="UP001304071">
    <property type="component" value="Chromosome 2"/>
</dbReference>
<dbReference type="PROSITE" id="PS50983">
    <property type="entry name" value="FE_B12_PBP"/>
    <property type="match status" value="1"/>
</dbReference>
<reference evidence="9 10" key="1">
    <citation type="submission" date="2023-11" db="EMBL/GenBank/DDBJ databases">
        <title>Plant-associative lifestyle of Vibrio porteresiae and its evolutionary dynamics.</title>
        <authorList>
            <person name="Rameshkumar N."/>
            <person name="Kirti K."/>
        </authorList>
    </citation>
    <scope>NUCLEOTIDE SEQUENCE [LARGE SCALE GENOMIC DNA]</scope>
    <source>
        <strain evidence="9 10">MSSRF30</strain>
    </source>
</reference>
<evidence type="ECO:0000256" key="2">
    <source>
        <dbReference type="ARBA" id="ARBA00008814"/>
    </source>
</evidence>
<feature type="coiled-coil region" evidence="6">
    <location>
        <begin position="156"/>
        <end position="183"/>
    </location>
</feature>
<sequence length="302" mass="33677">MPFRSRHYLSALLCLIAWLMSSVAVQAVTLRDSHGLFTLNYQPKRIIALEYSFVDALAAVGVSPVGIADDNDPSRIMPAIRQQLSPWTSVGTRSQPSLEVIASLKPDLIIADADRHAAVYNELAKIAPVLLLPSRRETYQRNLLSAKLIGEAVGRSKQMDQRIELHQQRMDQYKSQLRSLSGSTLQFAVVRPNGFYAHSPDSYDGGVFSRLGLESPQGLNNEHGSRQIRVEQLLALNPDYLVLGGDVSLEMVGKWKTKPLWSLLKAVQHNHILLVNSRIWVECRGMLAAEFMAQDLLKLVKA</sequence>
<feature type="signal peptide" evidence="7">
    <location>
        <begin position="1"/>
        <end position="27"/>
    </location>
</feature>
<evidence type="ECO:0000256" key="5">
    <source>
        <dbReference type="ARBA" id="ARBA00022729"/>
    </source>
</evidence>
<dbReference type="EMBL" id="CP138204">
    <property type="protein sequence ID" value="WPC76828.1"/>
    <property type="molecule type" value="Genomic_DNA"/>
</dbReference>
<keyword evidence="4" id="KW-0410">Iron transport</keyword>
<dbReference type="InterPro" id="IPR002491">
    <property type="entry name" value="ABC_transptr_periplasmic_BD"/>
</dbReference>
<dbReference type="Gene3D" id="3.40.50.1980">
    <property type="entry name" value="Nitrogenase molybdenum iron protein domain"/>
    <property type="match status" value="2"/>
</dbReference>
<dbReference type="SUPFAM" id="SSF53807">
    <property type="entry name" value="Helical backbone' metal receptor"/>
    <property type="match status" value="1"/>
</dbReference>
<keyword evidence="4" id="KW-0406">Ion transport</keyword>
<keyword evidence="4" id="KW-0408">Iron</keyword>
<feature type="domain" description="Fe/B12 periplasmic-binding" evidence="8">
    <location>
        <begin position="45"/>
        <end position="302"/>
    </location>
</feature>
<name>A0ABZ0QJZ7_9VIBR</name>
<evidence type="ECO:0000259" key="8">
    <source>
        <dbReference type="PROSITE" id="PS50983"/>
    </source>
</evidence>
<comment type="similarity">
    <text evidence="2">Belongs to the bacterial solute-binding protein 8 family.</text>
</comment>
<proteinExistence type="inferred from homology"/>
<dbReference type="PANTHER" id="PTHR30532:SF29">
    <property type="entry name" value="FE(3+) DICITRATE-BINDING PERIPLASMIC PROTEIN"/>
    <property type="match status" value="1"/>
</dbReference>
<evidence type="ECO:0000256" key="7">
    <source>
        <dbReference type="SAM" id="SignalP"/>
    </source>
</evidence>
<keyword evidence="10" id="KW-1185">Reference proteome</keyword>
<keyword evidence="6" id="KW-0175">Coiled coil</keyword>
<dbReference type="Pfam" id="PF01497">
    <property type="entry name" value="Peripla_BP_2"/>
    <property type="match status" value="1"/>
</dbReference>